<dbReference type="InterPro" id="IPR032710">
    <property type="entry name" value="NTF2-like_dom_sf"/>
</dbReference>
<sequence length="277" mass="29819">MLRRTIPGLLLSGLLACQSQSTENQSPGNDAVATVPATTVDSPAPAVPKPAPAPPAPALPPVSKESYPYTIPPVDQTRDDAALQSFVQRVLRACARRDQAALLALVDDSVDVSMGGGLVGKRDFVTDFLNAPRKGQGFQHLADILRLGGTVQRDSAGHLTSATFPYLQDAKLYQRNRQLDQLSTDPFATYVGTAPGIVVHEQPSARSRVLRRLDYPVLLSDYGNTPAPAGSWLQVTAADSSFRGYTDARRLYCLAGVMLIIQPRNGRLLIRSVAPYD</sequence>
<dbReference type="OrthoDB" id="894163at2"/>
<gene>
    <name evidence="2" type="ORF">EJV47_18170</name>
</gene>
<name>A0A431TZI1_9BACT</name>
<dbReference type="Proteomes" id="UP000282184">
    <property type="component" value="Unassembled WGS sequence"/>
</dbReference>
<evidence type="ECO:0000313" key="3">
    <source>
        <dbReference type="Proteomes" id="UP000282184"/>
    </source>
</evidence>
<dbReference type="AlphaFoldDB" id="A0A431TZI1"/>
<feature type="region of interest" description="Disordered" evidence="1">
    <location>
        <begin position="20"/>
        <end position="64"/>
    </location>
</feature>
<dbReference type="PROSITE" id="PS51257">
    <property type="entry name" value="PROKAR_LIPOPROTEIN"/>
    <property type="match status" value="1"/>
</dbReference>
<comment type="caution">
    <text evidence="2">The sequence shown here is derived from an EMBL/GenBank/DDBJ whole genome shotgun (WGS) entry which is preliminary data.</text>
</comment>
<dbReference type="EMBL" id="RXOF01000011">
    <property type="protein sequence ID" value="RTQ47845.1"/>
    <property type="molecule type" value="Genomic_DNA"/>
</dbReference>
<organism evidence="2 3">
    <name type="scientific">Hymenobacter gummosus</name>
    <dbReference type="NCBI Taxonomy" id="1776032"/>
    <lineage>
        <taxon>Bacteria</taxon>
        <taxon>Pseudomonadati</taxon>
        <taxon>Bacteroidota</taxon>
        <taxon>Cytophagia</taxon>
        <taxon>Cytophagales</taxon>
        <taxon>Hymenobacteraceae</taxon>
        <taxon>Hymenobacter</taxon>
    </lineage>
</organism>
<dbReference type="RefSeq" id="WP_126694603.1">
    <property type="nucleotide sequence ID" value="NZ_RXOF01000011.1"/>
</dbReference>
<dbReference type="SUPFAM" id="SSF54427">
    <property type="entry name" value="NTF2-like"/>
    <property type="match status" value="1"/>
</dbReference>
<protein>
    <recommendedName>
        <fullName evidence="4">Lipoprotein</fullName>
    </recommendedName>
</protein>
<evidence type="ECO:0000256" key="1">
    <source>
        <dbReference type="SAM" id="MobiDB-lite"/>
    </source>
</evidence>
<evidence type="ECO:0008006" key="4">
    <source>
        <dbReference type="Google" id="ProtNLM"/>
    </source>
</evidence>
<evidence type="ECO:0000313" key="2">
    <source>
        <dbReference type="EMBL" id="RTQ47845.1"/>
    </source>
</evidence>
<proteinExistence type="predicted"/>
<accession>A0A431TZI1</accession>
<keyword evidence="3" id="KW-1185">Reference proteome</keyword>
<feature type="compositionally biased region" description="Pro residues" evidence="1">
    <location>
        <begin position="45"/>
        <end position="60"/>
    </location>
</feature>
<reference evidence="2 3" key="1">
    <citation type="submission" date="2018-12" db="EMBL/GenBank/DDBJ databases">
        <title>Hymenobacter gummosus sp. nov., isolated from a spring.</title>
        <authorList>
            <person name="Nie L."/>
        </authorList>
    </citation>
    <scope>NUCLEOTIDE SEQUENCE [LARGE SCALE GENOMIC DNA]</scope>
    <source>
        <strain evidence="2 3">KCTC 52166</strain>
    </source>
</reference>